<comment type="cofactor">
    <cofactor evidence="1">
        <name>Zn(2+)</name>
        <dbReference type="ChEBI" id="CHEBI:29105"/>
    </cofactor>
</comment>
<dbReference type="Proteomes" id="UP001610728">
    <property type="component" value="Unassembled WGS sequence"/>
</dbReference>
<sequence>MLDFLKRLAAALDRPLFPWKKLVLGFSIGQFALETFLSLRQHSVLKHTKPPKVLAHEVTQEVYDKSQAYGRAKSTFGMINNLWGQIQNIAFIQYDVLPKLWDFSSLFVAAFVPARFAGEISQSIVFVIGFIVIQQVLGLPSRIYSTFVLEEKFGFNKQTPKLFVTDIIKTNLLTVAFVPPILAGFLAIIQKTGDKFFFYLSLFTAGLQVFMITVYPIVILPMFNKLSPLEEGELKNEVEGLSKKLGFPLHELFVIDGSKRSAHSNAYFYGLPWKKHIVLYDTLLEKSTNSEVVAVLAHELGHYKLGHTMSSAIIGQVHLFCIYTLFSVFVHNTSLFNAFGFYAQKPIIIAFLLFSDVLSPTDAIMKLYMNIMSRKFEYQADAFAADLGFSNELAQSLIKLQIQNLSTMEADWMYSSYHYSHPILSERLAALNWQPTGKVLVDKEEKKDLDTATTTGRDELLLLAHKDLAAMIQRSLLTAAVSAFSRPSAATAVQTALRQSSTTTNRRAFSVLSPLRPGLQIRSSPIAAFSPKPAAGATTAVADVVPTEAISASPALAMMQIRCGPRNTLNSNSRLKRKRRLGFLARKRSQTGRKILERRLAKGRMRLTN</sequence>
<organism evidence="15 16">
    <name type="scientific">Ceratocystis lukuohia</name>
    <dbReference type="NCBI Taxonomy" id="2019550"/>
    <lineage>
        <taxon>Eukaryota</taxon>
        <taxon>Fungi</taxon>
        <taxon>Dikarya</taxon>
        <taxon>Ascomycota</taxon>
        <taxon>Pezizomycotina</taxon>
        <taxon>Sordariomycetes</taxon>
        <taxon>Hypocreomycetidae</taxon>
        <taxon>Microascales</taxon>
        <taxon>Ceratocystidaceae</taxon>
        <taxon>Ceratocystis</taxon>
    </lineage>
</organism>
<keyword evidence="16" id="KW-1185">Reference proteome</keyword>
<dbReference type="InterPro" id="IPR001915">
    <property type="entry name" value="Peptidase_M48"/>
</dbReference>
<keyword evidence="10" id="KW-0687">Ribonucleoprotein</keyword>
<evidence type="ECO:0000313" key="16">
    <source>
        <dbReference type="Proteomes" id="UP001610728"/>
    </source>
</evidence>
<keyword evidence="5" id="KW-0479">Metal-binding</keyword>
<evidence type="ECO:0000256" key="5">
    <source>
        <dbReference type="ARBA" id="ARBA00022723"/>
    </source>
</evidence>
<feature type="transmembrane region" description="Helical" evidence="12">
    <location>
        <begin position="317"/>
        <end position="341"/>
    </location>
</feature>
<dbReference type="Gene3D" id="3.30.2010.10">
    <property type="entry name" value="Metalloproteases ('zincins'), catalytic domain"/>
    <property type="match status" value="1"/>
</dbReference>
<dbReference type="InterPro" id="IPR000271">
    <property type="entry name" value="Ribosomal_bL34"/>
</dbReference>
<dbReference type="CDD" id="cd07343">
    <property type="entry name" value="M48A_Zmpste24p_like"/>
    <property type="match status" value="1"/>
</dbReference>
<feature type="transmembrane region" description="Helical" evidence="12">
    <location>
        <begin position="124"/>
        <end position="149"/>
    </location>
</feature>
<feature type="domain" description="Peptidase M48" evidence="13">
    <location>
        <begin position="228"/>
        <end position="432"/>
    </location>
</feature>
<evidence type="ECO:0000256" key="10">
    <source>
        <dbReference type="ARBA" id="ARBA00023274"/>
    </source>
</evidence>
<dbReference type="Gene3D" id="1.10.287.3980">
    <property type="match status" value="1"/>
</dbReference>
<dbReference type="InterPro" id="IPR032456">
    <property type="entry name" value="Peptidase_M48_N"/>
</dbReference>
<dbReference type="EMBL" id="JABSNW010000004">
    <property type="protein sequence ID" value="KAL2887834.1"/>
    <property type="molecule type" value="Genomic_DNA"/>
</dbReference>
<dbReference type="Pfam" id="PF16491">
    <property type="entry name" value="Peptidase_M48_N"/>
    <property type="match status" value="1"/>
</dbReference>
<dbReference type="RefSeq" id="XP_070859014.1">
    <property type="nucleotide sequence ID" value="XM_071002614.1"/>
</dbReference>
<gene>
    <name evidence="15" type="ORF">HOO65_040171</name>
</gene>
<keyword evidence="8" id="KW-0689">Ribosomal protein</keyword>
<keyword evidence="4" id="KW-0645">Protease</keyword>
<protein>
    <recommendedName>
        <fullName evidence="3">Ste24 endopeptidase</fullName>
        <ecNumber evidence="3">3.4.24.84</ecNumber>
    </recommendedName>
</protein>
<feature type="domain" description="CAAX prenyl protease 1 N-terminal" evidence="14">
    <location>
        <begin position="41"/>
        <end position="225"/>
    </location>
</feature>
<dbReference type="PANTHER" id="PTHR10120">
    <property type="entry name" value="CAAX PRENYL PROTEASE 1"/>
    <property type="match status" value="1"/>
</dbReference>
<evidence type="ECO:0000256" key="2">
    <source>
        <dbReference type="ARBA" id="ARBA00010111"/>
    </source>
</evidence>
<dbReference type="EC" id="3.4.24.84" evidence="3"/>
<accession>A0ABR4MHS6</accession>
<keyword evidence="12" id="KW-0472">Membrane</keyword>
<feature type="transmembrane region" description="Helical" evidence="12">
    <location>
        <begin position="196"/>
        <end position="220"/>
    </location>
</feature>
<keyword evidence="9" id="KW-0482">Metalloprotease</keyword>
<dbReference type="HAMAP" id="MF_00391">
    <property type="entry name" value="Ribosomal_bL34"/>
    <property type="match status" value="1"/>
</dbReference>
<keyword evidence="6" id="KW-0378">Hydrolase</keyword>
<comment type="catalytic activity">
    <reaction evidence="11">
        <text>Hydrolyzes the peptide bond -P2-(S-farnesyl or geranylgeranyl)C-P1'-P2'-P3'-COOH where P1' and P2' are amino acids with aliphatic side chains and P3' is any C-terminal residue.</text>
        <dbReference type="EC" id="3.4.24.84"/>
    </reaction>
</comment>
<evidence type="ECO:0000259" key="13">
    <source>
        <dbReference type="Pfam" id="PF01435"/>
    </source>
</evidence>
<evidence type="ECO:0000256" key="1">
    <source>
        <dbReference type="ARBA" id="ARBA00001947"/>
    </source>
</evidence>
<evidence type="ECO:0000256" key="11">
    <source>
        <dbReference type="ARBA" id="ARBA00044456"/>
    </source>
</evidence>
<proteinExistence type="inferred from homology"/>
<evidence type="ECO:0000256" key="6">
    <source>
        <dbReference type="ARBA" id="ARBA00022801"/>
    </source>
</evidence>
<evidence type="ECO:0000256" key="9">
    <source>
        <dbReference type="ARBA" id="ARBA00023049"/>
    </source>
</evidence>
<evidence type="ECO:0000256" key="12">
    <source>
        <dbReference type="SAM" id="Phobius"/>
    </source>
</evidence>
<reference evidence="15 16" key="1">
    <citation type="submission" date="2020-05" db="EMBL/GenBank/DDBJ databases">
        <title>Ceratocystis lukuohia genome.</title>
        <authorList>
            <person name="Harrington T.C."/>
            <person name="Kim K."/>
            <person name="Mayers C.G."/>
        </authorList>
    </citation>
    <scope>NUCLEOTIDE SEQUENCE [LARGE SCALE GENOMIC DNA]</scope>
    <source>
        <strain evidence="15 16">C4212</strain>
    </source>
</reference>
<comment type="caution">
    <text evidence="15">The sequence shown here is derived from an EMBL/GenBank/DDBJ whole genome shotgun (WGS) entry which is preliminary data.</text>
</comment>
<evidence type="ECO:0000256" key="4">
    <source>
        <dbReference type="ARBA" id="ARBA00022670"/>
    </source>
</evidence>
<dbReference type="Pfam" id="PF00468">
    <property type="entry name" value="Ribosomal_L34"/>
    <property type="match status" value="1"/>
</dbReference>
<evidence type="ECO:0000256" key="7">
    <source>
        <dbReference type="ARBA" id="ARBA00022833"/>
    </source>
</evidence>
<dbReference type="InterPro" id="IPR027057">
    <property type="entry name" value="CAXX_Prtase_1"/>
</dbReference>
<evidence type="ECO:0000256" key="3">
    <source>
        <dbReference type="ARBA" id="ARBA00012336"/>
    </source>
</evidence>
<keyword evidence="7" id="KW-0862">Zinc</keyword>
<name>A0ABR4MHS6_9PEZI</name>
<dbReference type="GeneID" id="98117947"/>
<comment type="similarity">
    <text evidence="2">Belongs to the bacterial ribosomal protein bL34 family.</text>
</comment>
<evidence type="ECO:0000256" key="8">
    <source>
        <dbReference type="ARBA" id="ARBA00022980"/>
    </source>
</evidence>
<evidence type="ECO:0000313" key="15">
    <source>
        <dbReference type="EMBL" id="KAL2887834.1"/>
    </source>
</evidence>
<keyword evidence="12" id="KW-0812">Transmembrane</keyword>
<keyword evidence="12" id="KW-1133">Transmembrane helix</keyword>
<feature type="transmembrane region" description="Helical" evidence="12">
    <location>
        <begin position="170"/>
        <end position="190"/>
    </location>
</feature>
<evidence type="ECO:0000259" key="14">
    <source>
        <dbReference type="Pfam" id="PF16491"/>
    </source>
</evidence>
<dbReference type="Pfam" id="PF01435">
    <property type="entry name" value="Peptidase_M48"/>
    <property type="match status" value="1"/>
</dbReference>